<dbReference type="GO" id="GO:0016020">
    <property type="term" value="C:membrane"/>
    <property type="evidence" value="ECO:0007669"/>
    <property type="project" value="UniProtKB-SubCell"/>
</dbReference>
<evidence type="ECO:0000256" key="3">
    <source>
        <dbReference type="ARBA" id="ARBA00022448"/>
    </source>
</evidence>
<feature type="chain" id="PRO_5026974774" evidence="14">
    <location>
        <begin position="21"/>
        <end position="676"/>
    </location>
</feature>
<dbReference type="InterPro" id="IPR002048">
    <property type="entry name" value="EF_hand_dom"/>
</dbReference>
<dbReference type="PANTHER" id="PTHR23055">
    <property type="entry name" value="CALCIUM BINDING PROTEINS"/>
    <property type="match status" value="1"/>
</dbReference>
<protein>
    <submittedName>
        <fullName evidence="17">Uncharacterized protein</fullName>
    </submittedName>
</protein>
<dbReference type="PROSITE" id="PS50939">
    <property type="entry name" value="CYTOCHROME_B561"/>
    <property type="match status" value="1"/>
</dbReference>
<keyword evidence="8" id="KW-0106">Calcium</keyword>
<feature type="domain" description="EF-hand" evidence="15">
    <location>
        <begin position="599"/>
        <end position="625"/>
    </location>
</feature>
<evidence type="ECO:0000313" key="17">
    <source>
        <dbReference type="EMBL" id="CAC5414498.1"/>
    </source>
</evidence>
<keyword evidence="14" id="KW-0732">Signal</keyword>
<evidence type="ECO:0000256" key="8">
    <source>
        <dbReference type="ARBA" id="ARBA00022837"/>
    </source>
</evidence>
<keyword evidence="4 13" id="KW-0812">Transmembrane</keyword>
<dbReference type="InterPro" id="IPR028846">
    <property type="entry name" value="Recoverin"/>
</dbReference>
<feature type="transmembrane region" description="Helical" evidence="13">
    <location>
        <begin position="282"/>
        <end position="300"/>
    </location>
</feature>
<dbReference type="GO" id="GO:0005509">
    <property type="term" value="F:calcium ion binding"/>
    <property type="evidence" value="ECO:0007669"/>
    <property type="project" value="InterPro"/>
</dbReference>
<dbReference type="PRINTS" id="PR00450">
    <property type="entry name" value="RECOVERIN"/>
</dbReference>
<dbReference type="InterPro" id="IPR018247">
    <property type="entry name" value="EF_Hand_1_Ca_BS"/>
</dbReference>
<feature type="domain" description="EF-hand" evidence="15">
    <location>
        <begin position="520"/>
        <end position="555"/>
    </location>
</feature>
<dbReference type="PROSITE" id="PS00018">
    <property type="entry name" value="EF_HAND_1"/>
    <property type="match status" value="4"/>
</dbReference>
<comment type="subcellular location">
    <subcellularLocation>
        <location evidence="1">Membrane</location>
    </subcellularLocation>
</comment>
<feature type="domain" description="Cytochrome b561" evidence="16">
    <location>
        <begin position="164"/>
        <end position="372"/>
    </location>
</feature>
<feature type="domain" description="EF-hand" evidence="15">
    <location>
        <begin position="556"/>
        <end position="591"/>
    </location>
</feature>
<dbReference type="SMART" id="SM00054">
    <property type="entry name" value="EFh"/>
    <property type="match status" value="5"/>
</dbReference>
<dbReference type="Pfam" id="PF13833">
    <property type="entry name" value="EF-hand_8"/>
    <property type="match status" value="1"/>
</dbReference>
<dbReference type="InterPro" id="IPR011992">
    <property type="entry name" value="EF-hand-dom_pair"/>
</dbReference>
<organism evidence="17 18">
    <name type="scientific">Mytilus coruscus</name>
    <name type="common">Sea mussel</name>
    <dbReference type="NCBI Taxonomy" id="42192"/>
    <lineage>
        <taxon>Eukaryota</taxon>
        <taxon>Metazoa</taxon>
        <taxon>Spiralia</taxon>
        <taxon>Lophotrochozoa</taxon>
        <taxon>Mollusca</taxon>
        <taxon>Bivalvia</taxon>
        <taxon>Autobranchia</taxon>
        <taxon>Pteriomorphia</taxon>
        <taxon>Mytilida</taxon>
        <taxon>Mytiloidea</taxon>
        <taxon>Mytilidae</taxon>
        <taxon>Mytilinae</taxon>
        <taxon>Mytilus</taxon>
    </lineage>
</organism>
<keyword evidence="7" id="KW-0677">Repeat</keyword>
<feature type="domain" description="EF-hand" evidence="15">
    <location>
        <begin position="633"/>
        <end position="668"/>
    </location>
</feature>
<evidence type="ECO:0000256" key="10">
    <source>
        <dbReference type="ARBA" id="ARBA00022989"/>
    </source>
</evidence>
<dbReference type="SUPFAM" id="SSF47473">
    <property type="entry name" value="EF-hand"/>
    <property type="match status" value="2"/>
</dbReference>
<dbReference type="CDD" id="cd08760">
    <property type="entry name" value="Cyt_b561_FRRS1_like"/>
    <property type="match status" value="1"/>
</dbReference>
<keyword evidence="3" id="KW-0813">Transport</keyword>
<dbReference type="SMART" id="SM00665">
    <property type="entry name" value="B561"/>
    <property type="match status" value="1"/>
</dbReference>
<dbReference type="OrthoDB" id="2419613at2759"/>
<evidence type="ECO:0000256" key="12">
    <source>
        <dbReference type="ARBA" id="ARBA00023288"/>
    </source>
</evidence>
<feature type="transmembrane region" description="Helical" evidence="13">
    <location>
        <begin position="202"/>
        <end position="223"/>
    </location>
</feature>
<comment type="similarity">
    <text evidence="2">Belongs to the recoverin family.</text>
</comment>
<evidence type="ECO:0000256" key="14">
    <source>
        <dbReference type="SAM" id="SignalP"/>
    </source>
</evidence>
<keyword evidence="5" id="KW-0519">Myristate</keyword>
<keyword evidence="6" id="KW-0479">Metal-binding</keyword>
<keyword evidence="12" id="KW-0449">Lipoprotein</keyword>
<feature type="signal peptide" evidence="14">
    <location>
        <begin position="1"/>
        <end position="20"/>
    </location>
</feature>
<feature type="transmembrane region" description="Helical" evidence="13">
    <location>
        <begin position="312"/>
        <end position="337"/>
    </location>
</feature>
<dbReference type="InterPro" id="IPR006593">
    <property type="entry name" value="Cyt_b561/ferric_Rdtase_TM"/>
</dbReference>
<dbReference type="Gene3D" id="1.20.120.1770">
    <property type="match status" value="1"/>
</dbReference>
<evidence type="ECO:0000259" key="15">
    <source>
        <dbReference type="PROSITE" id="PS50222"/>
    </source>
</evidence>
<dbReference type="PROSITE" id="PS50222">
    <property type="entry name" value="EF_HAND_2"/>
    <property type="match status" value="4"/>
</dbReference>
<sequence length="676" mass="76272">MGRFVYYLLTVCILSKSLVAFKKNTDCGSSVGCYSDCSGDCTFEVTWREMGTKIEISMKASLASLSSGGDWISVALSSDDKMGSDTAFDCITDGSQVFVQRSTNPGKYNTQISPLDPWITVKTNSYSAGILMCSFDAEKSNAAGIDFDTDSYMFFGKGKWNGNLNSKFKHEITPKISAEKVDLQKYDVIGGSPMNIMLKLHGIMMISAWILCASIGVVVARYYKPVWLEEKLLGEKVWFTLHRGVMVLAVLFCIAGFTIIFVDRGTFQEIESDSDFKKAHPFIGIIVMCLAVIQPVMAVFRPHPGDNNRFIFNWAHWGVGIVSHFLGVLNILIGVLLDAMQMPIWVVYVVVAYAVYQFVIEFFLEIYDCMSRKKSASEAYEMRENDSLAKQDTKQDSQYNVKKIILGIHITIICLFTIALVILVSMDLSIHNQVPKLKILSVELYAQEMGNKTSGQRLKRTLKKKASLSSENEYLKMQFKITDEQLKEYRSLFKDHSDNNKVITRNEFRNVYQLIYKSGDATEFADRVFDVFDSDKSGTVDFIEFAAGLTMMDSEKLEQKISIAFSMYDEDGSNTLSKQEVINMIQVGRGRFKSIKVPFSMYDEDGSNTLSKQEVINMIQAYYRLLGPDVSRSPVEIANDLFKKMDLDKDDSVTYEEFASVAKRDPTVLEILNPKA</sequence>
<dbReference type="CDD" id="cd00051">
    <property type="entry name" value="EFh"/>
    <property type="match status" value="3"/>
</dbReference>
<dbReference type="Gene3D" id="1.10.238.10">
    <property type="entry name" value="EF-hand"/>
    <property type="match status" value="2"/>
</dbReference>
<evidence type="ECO:0000256" key="5">
    <source>
        <dbReference type="ARBA" id="ARBA00022707"/>
    </source>
</evidence>
<proteinExistence type="inferred from homology"/>
<evidence type="ECO:0000256" key="4">
    <source>
        <dbReference type="ARBA" id="ARBA00022692"/>
    </source>
</evidence>
<evidence type="ECO:0000256" key="7">
    <source>
        <dbReference type="ARBA" id="ARBA00022737"/>
    </source>
</evidence>
<dbReference type="Pfam" id="PF13499">
    <property type="entry name" value="EF-hand_7"/>
    <property type="match status" value="1"/>
</dbReference>
<reference evidence="17 18" key="1">
    <citation type="submission" date="2020-06" db="EMBL/GenBank/DDBJ databases">
        <authorList>
            <person name="Li R."/>
            <person name="Bekaert M."/>
        </authorList>
    </citation>
    <scope>NUCLEOTIDE SEQUENCE [LARGE SCALE GENOMIC DNA]</scope>
    <source>
        <strain evidence="18">wild</strain>
    </source>
</reference>
<feature type="transmembrane region" description="Helical" evidence="13">
    <location>
        <begin position="244"/>
        <end position="262"/>
    </location>
</feature>
<evidence type="ECO:0000256" key="13">
    <source>
        <dbReference type="SAM" id="Phobius"/>
    </source>
</evidence>
<evidence type="ECO:0000256" key="1">
    <source>
        <dbReference type="ARBA" id="ARBA00004370"/>
    </source>
</evidence>
<evidence type="ECO:0000256" key="9">
    <source>
        <dbReference type="ARBA" id="ARBA00022982"/>
    </source>
</evidence>
<dbReference type="PANTHER" id="PTHR23055:SF178">
    <property type="entry name" value="NEUROCALCIN HOMOLOG"/>
    <property type="match status" value="1"/>
</dbReference>
<evidence type="ECO:0000256" key="6">
    <source>
        <dbReference type="ARBA" id="ARBA00022723"/>
    </source>
</evidence>
<keyword evidence="9" id="KW-0249">Electron transport</keyword>
<feature type="transmembrane region" description="Helical" evidence="13">
    <location>
        <begin position="404"/>
        <end position="426"/>
    </location>
</feature>
<evidence type="ECO:0000259" key="16">
    <source>
        <dbReference type="PROSITE" id="PS50939"/>
    </source>
</evidence>
<dbReference type="Proteomes" id="UP000507470">
    <property type="component" value="Unassembled WGS sequence"/>
</dbReference>
<dbReference type="EMBL" id="CACVKT020008349">
    <property type="protein sequence ID" value="CAC5414498.1"/>
    <property type="molecule type" value="Genomic_DNA"/>
</dbReference>
<evidence type="ECO:0000256" key="11">
    <source>
        <dbReference type="ARBA" id="ARBA00023136"/>
    </source>
</evidence>
<keyword evidence="10 13" id="KW-1133">Transmembrane helix</keyword>
<feature type="transmembrane region" description="Helical" evidence="13">
    <location>
        <begin position="343"/>
        <end position="364"/>
    </location>
</feature>
<evidence type="ECO:0000256" key="2">
    <source>
        <dbReference type="ARBA" id="ARBA00006049"/>
    </source>
</evidence>
<evidence type="ECO:0000313" key="18">
    <source>
        <dbReference type="Proteomes" id="UP000507470"/>
    </source>
</evidence>
<accession>A0A6J8E373</accession>
<name>A0A6J8E373_MYTCO</name>
<gene>
    <name evidence="17" type="ORF">MCOR_47289</name>
</gene>
<dbReference type="AlphaFoldDB" id="A0A6J8E373"/>
<dbReference type="Pfam" id="PF03188">
    <property type="entry name" value="Cytochrom_B561"/>
    <property type="match status" value="1"/>
</dbReference>
<keyword evidence="18" id="KW-1185">Reference proteome</keyword>
<keyword evidence="11 13" id="KW-0472">Membrane</keyword>